<proteinExistence type="predicted"/>
<dbReference type="Pfam" id="PF07366">
    <property type="entry name" value="SnoaL"/>
    <property type="match status" value="1"/>
</dbReference>
<evidence type="ECO:0000313" key="2">
    <source>
        <dbReference type="Proteomes" id="UP000603904"/>
    </source>
</evidence>
<keyword evidence="2" id="KW-1185">Reference proteome</keyword>
<dbReference type="Proteomes" id="UP000603904">
    <property type="component" value="Unassembled WGS sequence"/>
</dbReference>
<reference evidence="1 2" key="1">
    <citation type="submission" date="2021-01" db="EMBL/GenBank/DDBJ databases">
        <title>Whole genome shotgun sequence of Microbispora corallina NBRC 16416.</title>
        <authorList>
            <person name="Komaki H."/>
            <person name="Tamura T."/>
        </authorList>
    </citation>
    <scope>NUCLEOTIDE SEQUENCE [LARGE SCALE GENOMIC DNA]</scope>
    <source>
        <strain evidence="1 2">NBRC 16416</strain>
    </source>
</reference>
<dbReference type="Gene3D" id="3.10.450.50">
    <property type="match status" value="1"/>
</dbReference>
<name>A0ABQ4G7N3_9ACTN</name>
<dbReference type="InterPro" id="IPR032710">
    <property type="entry name" value="NTF2-like_dom_sf"/>
</dbReference>
<comment type="caution">
    <text evidence="1">The sequence shown here is derived from an EMBL/GenBank/DDBJ whole genome shotgun (WGS) entry which is preliminary data.</text>
</comment>
<dbReference type="EMBL" id="BOOC01000035">
    <property type="protein sequence ID" value="GIH43078.1"/>
    <property type="molecule type" value="Genomic_DNA"/>
</dbReference>
<dbReference type="PANTHER" id="PTHR38436:SF1">
    <property type="entry name" value="ESTER CYCLASE"/>
    <property type="match status" value="1"/>
</dbReference>
<dbReference type="RefSeq" id="WP_204060234.1">
    <property type="nucleotide sequence ID" value="NZ_BAAAGP010000029.1"/>
</dbReference>
<evidence type="ECO:0000313" key="1">
    <source>
        <dbReference type="EMBL" id="GIH43078.1"/>
    </source>
</evidence>
<dbReference type="InterPro" id="IPR009959">
    <property type="entry name" value="Cyclase_SnoaL-like"/>
</dbReference>
<protein>
    <recommendedName>
        <fullName evidence="3">SnoaL-like domain-containing protein</fullName>
    </recommendedName>
</protein>
<gene>
    <name evidence="1" type="ORF">Mco01_60780</name>
</gene>
<dbReference type="SUPFAM" id="SSF54427">
    <property type="entry name" value="NTF2-like"/>
    <property type="match status" value="1"/>
</dbReference>
<sequence>MLDVVDRLIETVNAHDLDACVRCYSPDASMVGPEMQAEGRDQIECYHAHVWVGIPDLSITVWDRIAKGDRVAVEGMLNGTHTGPFLVAGGRILQPSGRLVSVSLCWVFTVENDLVTAHRLYFDQLELYTQLGAEPAWGEEGAAPVAPCYLPSPRQKR</sequence>
<organism evidence="1 2">
    <name type="scientific">Microbispora corallina</name>
    <dbReference type="NCBI Taxonomy" id="83302"/>
    <lineage>
        <taxon>Bacteria</taxon>
        <taxon>Bacillati</taxon>
        <taxon>Actinomycetota</taxon>
        <taxon>Actinomycetes</taxon>
        <taxon>Streptosporangiales</taxon>
        <taxon>Streptosporangiaceae</taxon>
        <taxon>Microbispora</taxon>
    </lineage>
</organism>
<accession>A0ABQ4G7N3</accession>
<evidence type="ECO:0008006" key="3">
    <source>
        <dbReference type="Google" id="ProtNLM"/>
    </source>
</evidence>
<dbReference type="PANTHER" id="PTHR38436">
    <property type="entry name" value="POLYKETIDE CYCLASE SNOAL-LIKE DOMAIN"/>
    <property type="match status" value="1"/>
</dbReference>